<evidence type="ECO:0000256" key="4">
    <source>
        <dbReference type="PROSITE-ProRule" id="PRU00259"/>
    </source>
</evidence>
<feature type="compositionally biased region" description="Basic and acidic residues" evidence="5">
    <location>
        <begin position="521"/>
        <end position="541"/>
    </location>
</feature>
<keyword evidence="2" id="KW-0813">Transport</keyword>
<evidence type="ECO:0000256" key="1">
    <source>
        <dbReference type="ARBA" id="ARBA00010394"/>
    </source>
</evidence>
<feature type="repeat" description="ARM" evidence="4">
    <location>
        <begin position="111"/>
        <end position="153"/>
    </location>
</feature>
<dbReference type="PROSITE" id="PS50176">
    <property type="entry name" value="ARM_REPEAT"/>
    <property type="match status" value="1"/>
</dbReference>
<dbReference type="SMART" id="SM00185">
    <property type="entry name" value="ARM"/>
    <property type="match status" value="5"/>
</dbReference>
<comment type="similarity">
    <text evidence="1">Belongs to the importin alpha family.</text>
</comment>
<dbReference type="Proteomes" id="UP000095281">
    <property type="component" value="Unplaced"/>
</dbReference>
<keyword evidence="3" id="KW-0653">Protein transport</keyword>
<proteinExistence type="inferred from homology"/>
<dbReference type="InterPro" id="IPR000225">
    <property type="entry name" value="Armadillo"/>
</dbReference>
<name>A0A1I8BS37_MELHA</name>
<accession>A0A1I8BS37</accession>
<evidence type="ECO:0000256" key="5">
    <source>
        <dbReference type="SAM" id="MobiDB-lite"/>
    </source>
</evidence>
<dbReference type="Gene3D" id="1.25.10.10">
    <property type="entry name" value="Leucine-rich Repeat Variant"/>
    <property type="match status" value="1"/>
</dbReference>
<keyword evidence="6" id="KW-1185">Reference proteome</keyword>
<dbReference type="SUPFAM" id="SSF48371">
    <property type="entry name" value="ARM repeat"/>
    <property type="match status" value="1"/>
</dbReference>
<evidence type="ECO:0000313" key="7">
    <source>
        <dbReference type="WBParaSite" id="MhA1_Contig511.frz3.gene6"/>
    </source>
</evidence>
<reference evidence="7" key="1">
    <citation type="submission" date="2016-11" db="UniProtKB">
        <authorList>
            <consortium name="WormBaseParasite"/>
        </authorList>
    </citation>
    <scope>IDENTIFICATION</scope>
</reference>
<dbReference type="InterPro" id="IPR011989">
    <property type="entry name" value="ARM-like"/>
</dbReference>
<dbReference type="PANTHER" id="PTHR23316">
    <property type="entry name" value="IMPORTIN ALPHA"/>
    <property type="match status" value="1"/>
</dbReference>
<evidence type="ECO:0000256" key="2">
    <source>
        <dbReference type="ARBA" id="ARBA00022448"/>
    </source>
</evidence>
<dbReference type="AlphaFoldDB" id="A0A1I8BS37"/>
<dbReference type="WBParaSite" id="MhA1_Contig511.frz3.gene6">
    <property type="protein sequence ID" value="MhA1_Contig511.frz3.gene6"/>
    <property type="gene ID" value="MhA1_Contig511.frz3.gene6"/>
</dbReference>
<feature type="compositionally biased region" description="Low complexity" evidence="5">
    <location>
        <begin position="508"/>
        <end position="520"/>
    </location>
</feature>
<organism evidence="6 7">
    <name type="scientific">Meloidogyne hapla</name>
    <name type="common">Root-knot nematode worm</name>
    <dbReference type="NCBI Taxonomy" id="6305"/>
    <lineage>
        <taxon>Eukaryota</taxon>
        <taxon>Metazoa</taxon>
        <taxon>Ecdysozoa</taxon>
        <taxon>Nematoda</taxon>
        <taxon>Chromadorea</taxon>
        <taxon>Rhabditida</taxon>
        <taxon>Tylenchina</taxon>
        <taxon>Tylenchomorpha</taxon>
        <taxon>Tylenchoidea</taxon>
        <taxon>Meloidogynidae</taxon>
        <taxon>Meloidogyninae</taxon>
        <taxon>Meloidogyne</taxon>
    </lineage>
</organism>
<feature type="region of interest" description="Disordered" evidence="5">
    <location>
        <begin position="503"/>
        <end position="541"/>
    </location>
</feature>
<dbReference type="GO" id="GO:0015031">
    <property type="term" value="P:protein transport"/>
    <property type="evidence" value="ECO:0007669"/>
    <property type="project" value="UniProtKB-KW"/>
</dbReference>
<evidence type="ECO:0000313" key="6">
    <source>
        <dbReference type="Proteomes" id="UP000095281"/>
    </source>
</evidence>
<dbReference type="Pfam" id="PF00514">
    <property type="entry name" value="Arm"/>
    <property type="match status" value="1"/>
</dbReference>
<sequence length="541" mass="59741">MSMLKKTPLFCAKECATFLDLLRSTRSRESQVAASLYFRKKLAACQEPPEELVETIVSLQCLKKKSNPFQILELIDCLRRSSSELQLNASWALTNLACGSRQETHRIIASGGIDALVHVASTTVGEVRDQAIWALGNLAADCASCRQQVRASGLLALLTVMLEMPDYQAHDPRKIVIWCLANLLRGGMNDIELDSVGRLLSSLHVTISLYDTGEILCDAVWCIAYLIDHATIEGERIDLLFVQPGLAASIVALLKSDSLRALTGALRTVGNIITGTDEQTTAILDFGVLEDLSDLVNSNVHQISRECLWILSNIAAGTSEHVTRLFSVDGMAQSVFQLAYDQSPRKRKVSQEAYWVVVNAMMGAPASLYEYLMSGGLARILVQLLEDNLDAALLERTLNTMQHTLQDRSRNRLYTIALFRRVGLVEQIAKIAFNNSILNEVGADPASDLAATILQQHFGIHIRRVEGGRGIRGVGRRNEENEEDIGQNVVNLRCVYEESVEGLPSAASTSKNVTSTNRNRNSSDERKSILVRIKRMDETND</sequence>
<dbReference type="OMA" id="VIWCLAN"/>
<protein>
    <submittedName>
        <fullName evidence="7">Importin subunit alpha</fullName>
    </submittedName>
</protein>
<evidence type="ECO:0000256" key="3">
    <source>
        <dbReference type="ARBA" id="ARBA00022927"/>
    </source>
</evidence>
<dbReference type="InterPro" id="IPR016024">
    <property type="entry name" value="ARM-type_fold"/>
</dbReference>